<dbReference type="Proteomes" id="UP000597444">
    <property type="component" value="Unassembled WGS sequence"/>
</dbReference>
<keyword evidence="5 8" id="KW-1133">Transmembrane helix</keyword>
<evidence type="ECO:0000256" key="3">
    <source>
        <dbReference type="ARBA" id="ARBA00022475"/>
    </source>
</evidence>
<dbReference type="PANTHER" id="PTHR42718">
    <property type="entry name" value="MAJOR FACILITATOR SUPERFAMILY MULTIDRUG TRANSPORTER MFSC"/>
    <property type="match status" value="1"/>
</dbReference>
<feature type="transmembrane region" description="Helical" evidence="8">
    <location>
        <begin position="168"/>
        <end position="186"/>
    </location>
</feature>
<feature type="compositionally biased region" description="Polar residues" evidence="7">
    <location>
        <begin position="463"/>
        <end position="474"/>
    </location>
</feature>
<keyword evidence="6 8" id="KW-0472">Membrane</keyword>
<dbReference type="InterPro" id="IPR004638">
    <property type="entry name" value="EmrB-like"/>
</dbReference>
<comment type="caution">
    <text evidence="10">The sequence shown here is derived from an EMBL/GenBank/DDBJ whole genome shotgun (WGS) entry which is preliminary data.</text>
</comment>
<evidence type="ECO:0000259" key="9">
    <source>
        <dbReference type="PROSITE" id="PS50850"/>
    </source>
</evidence>
<feature type="transmembrane region" description="Helical" evidence="8">
    <location>
        <begin position="270"/>
        <end position="291"/>
    </location>
</feature>
<feature type="transmembrane region" description="Helical" evidence="8">
    <location>
        <begin position="12"/>
        <end position="32"/>
    </location>
</feature>
<dbReference type="RefSeq" id="WP_220210795.1">
    <property type="nucleotide sequence ID" value="NZ_BNJK01000002.1"/>
</dbReference>
<keyword evidence="11" id="KW-1185">Reference proteome</keyword>
<dbReference type="AlphaFoldDB" id="A0A8J3N6C8"/>
<protein>
    <submittedName>
        <fullName evidence="10">MFS transporter</fullName>
    </submittedName>
</protein>
<feature type="domain" description="Major facilitator superfamily (MFS) profile" evidence="9">
    <location>
        <begin position="14"/>
        <end position="459"/>
    </location>
</feature>
<sequence>MIQKRNERAAQAWILALTSLASFMISLDSLVVSTTLPVIRLHLGASIEQLEWTVNAYTLSFAVLLMTGAALGDRFGRRRMFVVGLGVFVAASAACALARNVSWLIAARAIQGSGAALVMPLAMTLLSAAFEPAQRGRALGIFGSVTGLAVLSGPLVGGAIAQGLTWEWIFWLNVPIGLLVIALVLLRVPESFGPRTALDVVGLLLVTGASLGGVWGLVRGNNAGWSSFEVEVSLVIGALLLVAFIVWEVRSRVPMVPMRFFRSRTFSASNAIGFLLFASLYGTNFFLAQFLQTAQGYGPLASGLRLLPSTATLFVVAPIAGSLINRLGEHSLIVGGLLLQASGLAWIALIARPDLIYTGLVVPLIVSGIGVSMAMPAAQTAVVSAVAPHEIGKASGTFNMLRFLGGVFGVAIPAAVFAGVGSYSTPQAFSHGFVPAISVCAALALVGAIVGMLLPGRRAITSARSSMPSKPSEQQETDGLPERSASL</sequence>
<dbReference type="NCBIfam" id="TIGR00711">
    <property type="entry name" value="efflux_EmrB"/>
    <property type="match status" value="1"/>
</dbReference>
<reference evidence="10" key="1">
    <citation type="submission" date="2020-10" db="EMBL/GenBank/DDBJ databases">
        <title>Taxonomic study of unclassified bacteria belonging to the class Ktedonobacteria.</title>
        <authorList>
            <person name="Yabe S."/>
            <person name="Wang C.M."/>
            <person name="Zheng Y."/>
            <person name="Sakai Y."/>
            <person name="Cavaletti L."/>
            <person name="Monciardini P."/>
            <person name="Donadio S."/>
        </authorList>
    </citation>
    <scope>NUCLEOTIDE SEQUENCE</scope>
    <source>
        <strain evidence="10">ID150040</strain>
    </source>
</reference>
<keyword evidence="4 8" id="KW-0812">Transmembrane</keyword>
<comment type="subcellular location">
    <subcellularLocation>
        <location evidence="1">Cell membrane</location>
        <topology evidence="1">Multi-pass membrane protein</topology>
    </subcellularLocation>
</comment>
<dbReference type="PROSITE" id="PS50850">
    <property type="entry name" value="MFS"/>
    <property type="match status" value="1"/>
</dbReference>
<dbReference type="GO" id="GO:0022857">
    <property type="term" value="F:transmembrane transporter activity"/>
    <property type="evidence" value="ECO:0007669"/>
    <property type="project" value="InterPro"/>
</dbReference>
<feature type="transmembrane region" description="Helical" evidence="8">
    <location>
        <begin position="303"/>
        <end position="324"/>
    </location>
</feature>
<dbReference type="Gene3D" id="1.20.1250.20">
    <property type="entry name" value="MFS general substrate transporter like domains"/>
    <property type="match status" value="1"/>
</dbReference>
<dbReference type="CDD" id="cd17321">
    <property type="entry name" value="MFS_MMR_MDR_like"/>
    <property type="match status" value="1"/>
</dbReference>
<dbReference type="InterPro" id="IPR011701">
    <property type="entry name" value="MFS"/>
</dbReference>
<accession>A0A8J3N6C8</accession>
<dbReference type="PRINTS" id="PR01036">
    <property type="entry name" value="TCRTETB"/>
</dbReference>
<evidence type="ECO:0000256" key="6">
    <source>
        <dbReference type="ARBA" id="ARBA00023136"/>
    </source>
</evidence>
<gene>
    <name evidence="10" type="ORF">KSF_102850</name>
</gene>
<proteinExistence type="predicted"/>
<feature type="transmembrane region" description="Helical" evidence="8">
    <location>
        <begin position="355"/>
        <end position="378"/>
    </location>
</feature>
<dbReference type="Gene3D" id="1.20.1720.10">
    <property type="entry name" value="Multidrug resistance protein D"/>
    <property type="match status" value="1"/>
</dbReference>
<feature type="transmembrane region" description="Helical" evidence="8">
    <location>
        <begin position="52"/>
        <end position="71"/>
    </location>
</feature>
<evidence type="ECO:0000256" key="8">
    <source>
        <dbReference type="SAM" id="Phobius"/>
    </source>
</evidence>
<evidence type="ECO:0000256" key="1">
    <source>
        <dbReference type="ARBA" id="ARBA00004651"/>
    </source>
</evidence>
<organism evidence="10 11">
    <name type="scientific">Reticulibacter mediterranei</name>
    <dbReference type="NCBI Taxonomy" id="2778369"/>
    <lineage>
        <taxon>Bacteria</taxon>
        <taxon>Bacillati</taxon>
        <taxon>Chloroflexota</taxon>
        <taxon>Ktedonobacteria</taxon>
        <taxon>Ktedonobacterales</taxon>
        <taxon>Reticulibacteraceae</taxon>
        <taxon>Reticulibacter</taxon>
    </lineage>
</organism>
<evidence type="ECO:0000313" key="11">
    <source>
        <dbReference type="Proteomes" id="UP000597444"/>
    </source>
</evidence>
<dbReference type="SUPFAM" id="SSF103473">
    <property type="entry name" value="MFS general substrate transporter"/>
    <property type="match status" value="1"/>
</dbReference>
<feature type="transmembrane region" description="Helical" evidence="8">
    <location>
        <begin position="80"/>
        <end position="99"/>
    </location>
</feature>
<dbReference type="PANTHER" id="PTHR42718:SF46">
    <property type="entry name" value="BLR6921 PROTEIN"/>
    <property type="match status" value="1"/>
</dbReference>
<name>A0A8J3N6C8_9CHLR</name>
<feature type="transmembrane region" description="Helical" evidence="8">
    <location>
        <begin position="399"/>
        <end position="420"/>
    </location>
</feature>
<feature type="transmembrane region" description="Helical" evidence="8">
    <location>
        <begin position="432"/>
        <end position="454"/>
    </location>
</feature>
<feature type="transmembrane region" description="Helical" evidence="8">
    <location>
        <begin position="331"/>
        <end position="349"/>
    </location>
</feature>
<dbReference type="InterPro" id="IPR036259">
    <property type="entry name" value="MFS_trans_sf"/>
</dbReference>
<feature type="transmembrane region" description="Helical" evidence="8">
    <location>
        <begin position="198"/>
        <end position="218"/>
    </location>
</feature>
<dbReference type="GO" id="GO:0005886">
    <property type="term" value="C:plasma membrane"/>
    <property type="evidence" value="ECO:0007669"/>
    <property type="project" value="UniProtKB-SubCell"/>
</dbReference>
<evidence type="ECO:0000256" key="2">
    <source>
        <dbReference type="ARBA" id="ARBA00022448"/>
    </source>
</evidence>
<feature type="region of interest" description="Disordered" evidence="7">
    <location>
        <begin position="463"/>
        <end position="487"/>
    </location>
</feature>
<evidence type="ECO:0000256" key="7">
    <source>
        <dbReference type="SAM" id="MobiDB-lite"/>
    </source>
</evidence>
<feature type="transmembrane region" description="Helical" evidence="8">
    <location>
        <begin position="105"/>
        <end position="126"/>
    </location>
</feature>
<feature type="transmembrane region" description="Helical" evidence="8">
    <location>
        <begin position="138"/>
        <end position="162"/>
    </location>
</feature>
<dbReference type="InterPro" id="IPR020846">
    <property type="entry name" value="MFS_dom"/>
</dbReference>
<feature type="transmembrane region" description="Helical" evidence="8">
    <location>
        <begin position="230"/>
        <end position="249"/>
    </location>
</feature>
<evidence type="ECO:0000256" key="4">
    <source>
        <dbReference type="ARBA" id="ARBA00022692"/>
    </source>
</evidence>
<keyword evidence="2" id="KW-0813">Transport</keyword>
<dbReference type="EMBL" id="BNJK01000002">
    <property type="protein sequence ID" value="GHP00238.1"/>
    <property type="molecule type" value="Genomic_DNA"/>
</dbReference>
<evidence type="ECO:0000256" key="5">
    <source>
        <dbReference type="ARBA" id="ARBA00022989"/>
    </source>
</evidence>
<dbReference type="Pfam" id="PF07690">
    <property type="entry name" value="MFS_1"/>
    <property type="match status" value="1"/>
</dbReference>
<keyword evidence="3" id="KW-1003">Cell membrane</keyword>
<evidence type="ECO:0000313" key="10">
    <source>
        <dbReference type="EMBL" id="GHP00238.1"/>
    </source>
</evidence>